<accession>A0ABT1E7B6</accession>
<evidence type="ECO:0000313" key="4">
    <source>
        <dbReference type="Proteomes" id="UP001523369"/>
    </source>
</evidence>
<comment type="caution">
    <text evidence="3">The sequence shown here is derived from an EMBL/GenBank/DDBJ whole genome shotgun (WGS) entry which is preliminary data.</text>
</comment>
<sequence>MAAAVLAIAGAIAIVVGRHDEPVAEPPRTAPPGPPFSAPATRSGTDVLTTGRLLPTSEPTRVRIPALHVDEAVIGLGQNPDGSMQVPTDAHTVGWYTKAPTPGSLGPAVLAGHVNYRGADGTFARLAMLRPGDRIMVARQDGVTATFAVNRLDRYPKDQFPADAVYGAIDHAGLRLITCGGDFDDRSGHYLDNIVAYASLVTADR</sequence>
<feature type="compositionally biased region" description="Pro residues" evidence="2">
    <location>
        <begin position="24"/>
        <end position="37"/>
    </location>
</feature>
<dbReference type="Proteomes" id="UP001523369">
    <property type="component" value="Unassembled WGS sequence"/>
</dbReference>
<gene>
    <name evidence="3" type="ORF">M1L60_46435</name>
</gene>
<dbReference type="Pfam" id="PF04203">
    <property type="entry name" value="Sortase"/>
    <property type="match status" value="1"/>
</dbReference>
<dbReference type="Gene3D" id="2.40.260.10">
    <property type="entry name" value="Sortase"/>
    <property type="match status" value="1"/>
</dbReference>
<dbReference type="EMBL" id="JAMYJR010000078">
    <property type="protein sequence ID" value="MCO8278035.1"/>
    <property type="molecule type" value="Genomic_DNA"/>
</dbReference>
<evidence type="ECO:0000313" key="3">
    <source>
        <dbReference type="EMBL" id="MCO8278035.1"/>
    </source>
</evidence>
<dbReference type="InterPro" id="IPR005754">
    <property type="entry name" value="Sortase"/>
</dbReference>
<reference evidence="3 4" key="1">
    <citation type="submission" date="2022-06" db="EMBL/GenBank/DDBJ databases">
        <title>New Species of the Genus Actinoplanes, ActinopZanes ferrugineus.</title>
        <authorList>
            <person name="Ding P."/>
        </authorList>
    </citation>
    <scope>NUCLEOTIDE SEQUENCE [LARGE SCALE GENOMIC DNA]</scope>
    <source>
        <strain evidence="3 4">TRM88003</strain>
    </source>
</reference>
<protein>
    <submittedName>
        <fullName evidence="3">Class F sortase</fullName>
    </submittedName>
</protein>
<dbReference type="NCBIfam" id="NF033748">
    <property type="entry name" value="class_F_sortase"/>
    <property type="match status" value="1"/>
</dbReference>
<dbReference type="SUPFAM" id="SSF63817">
    <property type="entry name" value="Sortase"/>
    <property type="match status" value="1"/>
</dbReference>
<dbReference type="InterPro" id="IPR042001">
    <property type="entry name" value="Sortase_F"/>
</dbReference>
<evidence type="ECO:0000256" key="1">
    <source>
        <dbReference type="ARBA" id="ARBA00022801"/>
    </source>
</evidence>
<dbReference type="InterPro" id="IPR023365">
    <property type="entry name" value="Sortase_dom-sf"/>
</dbReference>
<proteinExistence type="predicted"/>
<name>A0ABT1E7B6_9ACTN</name>
<feature type="region of interest" description="Disordered" evidence="2">
    <location>
        <begin position="23"/>
        <end position="52"/>
    </location>
</feature>
<organism evidence="3 4">
    <name type="scientific">Paractinoplanes aksuensis</name>
    <dbReference type="NCBI Taxonomy" id="2939490"/>
    <lineage>
        <taxon>Bacteria</taxon>
        <taxon>Bacillati</taxon>
        <taxon>Actinomycetota</taxon>
        <taxon>Actinomycetes</taxon>
        <taxon>Micromonosporales</taxon>
        <taxon>Micromonosporaceae</taxon>
        <taxon>Paractinoplanes</taxon>
    </lineage>
</organism>
<keyword evidence="4" id="KW-1185">Reference proteome</keyword>
<keyword evidence="1" id="KW-0378">Hydrolase</keyword>
<dbReference type="RefSeq" id="WP_253244034.1">
    <property type="nucleotide sequence ID" value="NZ_JAMYJR010000078.1"/>
</dbReference>
<dbReference type="CDD" id="cd05829">
    <property type="entry name" value="Sortase_F"/>
    <property type="match status" value="1"/>
</dbReference>
<evidence type="ECO:0000256" key="2">
    <source>
        <dbReference type="SAM" id="MobiDB-lite"/>
    </source>
</evidence>